<dbReference type="EMBL" id="JAVIZC010000003">
    <property type="protein sequence ID" value="MDR6102597.1"/>
    <property type="molecule type" value="Genomic_DNA"/>
</dbReference>
<protein>
    <submittedName>
        <fullName evidence="1">Uncharacterized protein</fullName>
    </submittedName>
</protein>
<name>A0AAJ2EVJ1_9HYPH</name>
<dbReference type="Proteomes" id="UP001255601">
    <property type="component" value="Unassembled WGS sequence"/>
</dbReference>
<reference evidence="1" key="1">
    <citation type="submission" date="2023-08" db="EMBL/GenBank/DDBJ databases">
        <title>Functional and genomic diversity of the sorghum phyllosphere microbiome.</title>
        <authorList>
            <person name="Shade A."/>
        </authorList>
    </citation>
    <scope>NUCLEOTIDE SEQUENCE</scope>
    <source>
        <strain evidence="1">SORGH_AS_0974</strain>
    </source>
</reference>
<proteinExistence type="predicted"/>
<dbReference type="RefSeq" id="WP_309771227.1">
    <property type="nucleotide sequence ID" value="NZ_JAVIZC010000003.1"/>
</dbReference>
<sequence>MRSSLNNKKILSEVVSLEAWQQATERASHMSLHADVVFREGRIGGEDNSKLRFKLRVKRAELILIIPETEPVSVVRSSVSRDTILVEGTKVATHKKSALSALKAKMGIGTPNGGYPLSGNAGFSVDGSKSLEEVIEQKQAFSAIDVEQSLTQEGHYKWELTTIVGPALSGRPWDCNLQPRLILIDERKDRSKGIPPVVNIRIRCLREDLLISDIAIKDESKWRKIIEGNGFKNRYIAAEAYIRQMLAREGFDQADISDPFCAIDLAYVSVDQSGL</sequence>
<organism evidence="1 2">
    <name type="scientific">Agrobacterium larrymoorei</name>
    <dbReference type="NCBI Taxonomy" id="160699"/>
    <lineage>
        <taxon>Bacteria</taxon>
        <taxon>Pseudomonadati</taxon>
        <taxon>Pseudomonadota</taxon>
        <taxon>Alphaproteobacteria</taxon>
        <taxon>Hyphomicrobiales</taxon>
        <taxon>Rhizobiaceae</taxon>
        <taxon>Rhizobium/Agrobacterium group</taxon>
        <taxon>Agrobacterium</taxon>
    </lineage>
</organism>
<evidence type="ECO:0000313" key="1">
    <source>
        <dbReference type="EMBL" id="MDR6102597.1"/>
    </source>
</evidence>
<comment type="caution">
    <text evidence="1">The sequence shown here is derived from an EMBL/GenBank/DDBJ whole genome shotgun (WGS) entry which is preliminary data.</text>
</comment>
<dbReference type="AlphaFoldDB" id="A0AAJ2EVJ1"/>
<gene>
    <name evidence="1" type="ORF">QE369_002794</name>
</gene>
<evidence type="ECO:0000313" key="2">
    <source>
        <dbReference type="Proteomes" id="UP001255601"/>
    </source>
</evidence>
<accession>A0AAJ2EVJ1</accession>